<dbReference type="GO" id="GO:0003735">
    <property type="term" value="F:structural constituent of ribosome"/>
    <property type="evidence" value="ECO:0007669"/>
    <property type="project" value="InterPro"/>
</dbReference>
<evidence type="ECO:0000256" key="2">
    <source>
        <dbReference type="ARBA" id="ARBA00022980"/>
    </source>
</evidence>
<dbReference type="CDD" id="cd00677">
    <property type="entry name" value="S15_NS1_EPRS_RNA-bind"/>
    <property type="match status" value="1"/>
</dbReference>
<keyword evidence="3 4" id="KW-0687">Ribonucleoprotein</keyword>
<dbReference type="GO" id="GO:0006412">
    <property type="term" value="P:translation"/>
    <property type="evidence" value="ECO:0007669"/>
    <property type="project" value="InterPro"/>
</dbReference>
<evidence type="ECO:0000256" key="4">
    <source>
        <dbReference type="RuleBase" id="RU003919"/>
    </source>
</evidence>
<proteinExistence type="inferred from homology"/>
<keyword evidence="2 4" id="KW-0689">Ribosomal protein</keyword>
<evidence type="ECO:0000313" key="6">
    <source>
        <dbReference type="Proteomes" id="UP001359559"/>
    </source>
</evidence>
<dbReference type="InterPro" id="IPR009068">
    <property type="entry name" value="uS15_NS1_RNA-bd_sf"/>
</dbReference>
<dbReference type="Pfam" id="PF00312">
    <property type="entry name" value="Ribosomal_S15"/>
    <property type="match status" value="1"/>
</dbReference>
<evidence type="ECO:0000313" key="5">
    <source>
        <dbReference type="EMBL" id="KAK7280727.1"/>
    </source>
</evidence>
<dbReference type="Gene3D" id="1.10.287.10">
    <property type="entry name" value="S15/NS1, RNA-binding"/>
    <property type="match status" value="1"/>
</dbReference>
<protein>
    <recommendedName>
        <fullName evidence="7">30S ribosomal protein S15, chloroplastic</fullName>
    </recommendedName>
</protein>
<dbReference type="EMBL" id="JAYKXN010000006">
    <property type="protein sequence ID" value="KAK7280727.1"/>
    <property type="molecule type" value="Genomic_DNA"/>
</dbReference>
<sequence>MKVQFLRTYGDEELGEKLRLLRPERKEKDWFSIAELNERLVRLREMGEKQASFVNVGGFDISIVTLQSMLDQLGAIPSFSLGPPKEHLVEKYYHPDNMSSAEKLKIELKVAQLSTKIKHLSAALHKDAHSRKGLLAMVQKRKRFLKYLRRTDWDSYCFVISKLGLRDNPDHSHKIQTSRSGLAAS</sequence>
<dbReference type="InterPro" id="IPR000589">
    <property type="entry name" value="Ribosomal_uS15"/>
</dbReference>
<dbReference type="Proteomes" id="UP001359559">
    <property type="component" value="Unassembled WGS sequence"/>
</dbReference>
<evidence type="ECO:0000256" key="3">
    <source>
        <dbReference type="ARBA" id="ARBA00023274"/>
    </source>
</evidence>
<comment type="caution">
    <text evidence="5">The sequence shown here is derived from an EMBL/GenBank/DDBJ whole genome shotgun (WGS) entry which is preliminary data.</text>
</comment>
<accession>A0AAN9FQL2</accession>
<dbReference type="PANTHER" id="PTHR47546:SF3">
    <property type="entry name" value="30S RIBOSOMAL PROTEIN S15, CHLOROPLASTIC"/>
    <property type="match status" value="1"/>
</dbReference>
<name>A0AAN9FQL2_CLITE</name>
<reference evidence="5 6" key="1">
    <citation type="submission" date="2024-01" db="EMBL/GenBank/DDBJ databases">
        <title>The genomes of 5 underutilized Papilionoideae crops provide insights into root nodulation and disease resistance.</title>
        <authorList>
            <person name="Yuan L."/>
        </authorList>
    </citation>
    <scope>NUCLEOTIDE SEQUENCE [LARGE SCALE GENOMIC DNA]</scope>
    <source>
        <strain evidence="5">LY-2023</strain>
        <tissue evidence="5">Leaf</tissue>
    </source>
</reference>
<evidence type="ECO:0000256" key="1">
    <source>
        <dbReference type="ARBA" id="ARBA00008434"/>
    </source>
</evidence>
<dbReference type="SMART" id="SM01387">
    <property type="entry name" value="Ribosomal_S15"/>
    <property type="match status" value="1"/>
</dbReference>
<dbReference type="GO" id="GO:1990904">
    <property type="term" value="C:ribonucleoprotein complex"/>
    <property type="evidence" value="ECO:0007669"/>
    <property type="project" value="UniProtKB-KW"/>
</dbReference>
<evidence type="ECO:0008006" key="7">
    <source>
        <dbReference type="Google" id="ProtNLM"/>
    </source>
</evidence>
<dbReference type="GO" id="GO:0005840">
    <property type="term" value="C:ribosome"/>
    <property type="evidence" value="ECO:0007669"/>
    <property type="project" value="UniProtKB-KW"/>
</dbReference>
<keyword evidence="6" id="KW-1185">Reference proteome</keyword>
<dbReference type="PANTHER" id="PTHR47546">
    <property type="entry name" value="S15/NS1, RNA-BINDING PROTEIN"/>
    <property type="match status" value="1"/>
</dbReference>
<comment type="similarity">
    <text evidence="1 4">Belongs to the universal ribosomal protein uS15 family.</text>
</comment>
<dbReference type="SUPFAM" id="SSF47060">
    <property type="entry name" value="S15/NS1 RNA-binding domain"/>
    <property type="match status" value="1"/>
</dbReference>
<gene>
    <name evidence="5" type="ORF">RJT34_25794</name>
</gene>
<dbReference type="AlphaFoldDB" id="A0AAN9FQL2"/>
<organism evidence="5 6">
    <name type="scientific">Clitoria ternatea</name>
    <name type="common">Butterfly pea</name>
    <dbReference type="NCBI Taxonomy" id="43366"/>
    <lineage>
        <taxon>Eukaryota</taxon>
        <taxon>Viridiplantae</taxon>
        <taxon>Streptophyta</taxon>
        <taxon>Embryophyta</taxon>
        <taxon>Tracheophyta</taxon>
        <taxon>Spermatophyta</taxon>
        <taxon>Magnoliopsida</taxon>
        <taxon>eudicotyledons</taxon>
        <taxon>Gunneridae</taxon>
        <taxon>Pentapetalae</taxon>
        <taxon>rosids</taxon>
        <taxon>fabids</taxon>
        <taxon>Fabales</taxon>
        <taxon>Fabaceae</taxon>
        <taxon>Papilionoideae</taxon>
        <taxon>50 kb inversion clade</taxon>
        <taxon>NPAAA clade</taxon>
        <taxon>indigoferoid/millettioid clade</taxon>
        <taxon>Phaseoleae</taxon>
        <taxon>Clitoria</taxon>
    </lineage>
</organism>